<proteinExistence type="predicted"/>
<comment type="caution">
    <text evidence="2">The sequence shown here is derived from an EMBL/GenBank/DDBJ whole genome shotgun (WGS) entry which is preliminary data.</text>
</comment>
<feature type="region of interest" description="Disordered" evidence="1">
    <location>
        <begin position="1"/>
        <end position="291"/>
    </location>
</feature>
<feature type="compositionally biased region" description="Acidic residues" evidence="1">
    <location>
        <begin position="121"/>
        <end position="130"/>
    </location>
</feature>
<evidence type="ECO:0000313" key="3">
    <source>
        <dbReference type="Proteomes" id="UP000886523"/>
    </source>
</evidence>
<feature type="compositionally biased region" description="Polar residues" evidence="1">
    <location>
        <begin position="97"/>
        <end position="112"/>
    </location>
</feature>
<dbReference type="Proteomes" id="UP000886523">
    <property type="component" value="Unassembled WGS sequence"/>
</dbReference>
<evidence type="ECO:0000256" key="1">
    <source>
        <dbReference type="SAM" id="MobiDB-lite"/>
    </source>
</evidence>
<evidence type="ECO:0000313" key="2">
    <source>
        <dbReference type="EMBL" id="KAF9520057.1"/>
    </source>
</evidence>
<feature type="compositionally biased region" description="Low complexity" evidence="1">
    <location>
        <begin position="142"/>
        <end position="154"/>
    </location>
</feature>
<organism evidence="2 3">
    <name type="scientific">Hydnum rufescens UP504</name>
    <dbReference type="NCBI Taxonomy" id="1448309"/>
    <lineage>
        <taxon>Eukaryota</taxon>
        <taxon>Fungi</taxon>
        <taxon>Dikarya</taxon>
        <taxon>Basidiomycota</taxon>
        <taxon>Agaricomycotina</taxon>
        <taxon>Agaricomycetes</taxon>
        <taxon>Cantharellales</taxon>
        <taxon>Hydnaceae</taxon>
        <taxon>Hydnum</taxon>
    </lineage>
</organism>
<accession>A0A9P6E004</accession>
<protein>
    <submittedName>
        <fullName evidence="2">Uncharacterized protein</fullName>
    </submittedName>
</protein>
<name>A0A9P6E004_9AGAM</name>
<gene>
    <name evidence="2" type="ORF">BS47DRAFT_922535</name>
</gene>
<dbReference type="EMBL" id="MU128914">
    <property type="protein sequence ID" value="KAF9520057.1"/>
    <property type="molecule type" value="Genomic_DNA"/>
</dbReference>
<feature type="compositionally biased region" description="Acidic residues" evidence="1">
    <location>
        <begin position="241"/>
        <end position="260"/>
    </location>
</feature>
<reference evidence="2" key="1">
    <citation type="journal article" date="2020" name="Nat. Commun.">
        <title>Large-scale genome sequencing of mycorrhizal fungi provides insights into the early evolution of symbiotic traits.</title>
        <authorList>
            <person name="Miyauchi S."/>
            <person name="Kiss E."/>
            <person name="Kuo A."/>
            <person name="Drula E."/>
            <person name="Kohler A."/>
            <person name="Sanchez-Garcia M."/>
            <person name="Morin E."/>
            <person name="Andreopoulos B."/>
            <person name="Barry K.W."/>
            <person name="Bonito G."/>
            <person name="Buee M."/>
            <person name="Carver A."/>
            <person name="Chen C."/>
            <person name="Cichocki N."/>
            <person name="Clum A."/>
            <person name="Culley D."/>
            <person name="Crous P.W."/>
            <person name="Fauchery L."/>
            <person name="Girlanda M."/>
            <person name="Hayes R.D."/>
            <person name="Keri Z."/>
            <person name="LaButti K."/>
            <person name="Lipzen A."/>
            <person name="Lombard V."/>
            <person name="Magnuson J."/>
            <person name="Maillard F."/>
            <person name="Murat C."/>
            <person name="Nolan M."/>
            <person name="Ohm R.A."/>
            <person name="Pangilinan J."/>
            <person name="Pereira M.F."/>
            <person name="Perotto S."/>
            <person name="Peter M."/>
            <person name="Pfister S."/>
            <person name="Riley R."/>
            <person name="Sitrit Y."/>
            <person name="Stielow J.B."/>
            <person name="Szollosi G."/>
            <person name="Zifcakova L."/>
            <person name="Stursova M."/>
            <person name="Spatafora J.W."/>
            <person name="Tedersoo L."/>
            <person name="Vaario L.M."/>
            <person name="Yamada A."/>
            <person name="Yan M."/>
            <person name="Wang P."/>
            <person name="Xu J."/>
            <person name="Bruns T."/>
            <person name="Baldrian P."/>
            <person name="Vilgalys R."/>
            <person name="Dunand C."/>
            <person name="Henrissat B."/>
            <person name="Grigoriev I.V."/>
            <person name="Hibbett D."/>
            <person name="Nagy L.G."/>
            <person name="Martin F.M."/>
        </authorList>
    </citation>
    <scope>NUCLEOTIDE SEQUENCE</scope>
    <source>
        <strain evidence="2">UP504</strain>
    </source>
</reference>
<dbReference type="AlphaFoldDB" id="A0A9P6E004"/>
<keyword evidence="3" id="KW-1185">Reference proteome</keyword>
<feature type="compositionally biased region" description="Pro residues" evidence="1">
    <location>
        <begin position="1"/>
        <end position="18"/>
    </location>
</feature>
<sequence length="451" mass="48674">MNPSSPLSPSPPPIPPSHSPTTIRRHHTISSSSRSIRASHRGVISEESHDWDDDEYVPTPDEWNSNNPAGAVGETPNKPLHRQASLPTGYSRDLRNVRSSAQMANRVNSLSAITAEHGGEGEGEDEDWEQEIPWNQEDAAAERPSSPPSNASNSGVPTAHRNQPLGSPLSPMFTSPHIPSPPPASGVNVRRHQSLTYGAASSVGGASKLARTSTGGRRTGGRLGALALGVVPPMPRTSSSVEDEEEEEEEEEEFEQEQEDSTPPSPIARAVWGDSRAGYGASPPLNQEWRDPVDEIQRALGTLEMQAPGTSRGVLHKNLVPPVSPTPPRFSSSPGPPLVCPRCITPMPHNLFPLVKIYAWSLRCPLALPDPSTHLRISIRADASGPRPLLFQIRCMVVAMVPVEPTRCRHGIKKSFRPVMNQASTPASQAITAKRLAHLGMVRPILVLPHS</sequence>